<organism evidence="1 2">
    <name type="scientific">Escherichia coli</name>
    <dbReference type="NCBI Taxonomy" id="562"/>
    <lineage>
        <taxon>Bacteria</taxon>
        <taxon>Pseudomonadati</taxon>
        <taxon>Pseudomonadota</taxon>
        <taxon>Gammaproteobacteria</taxon>
        <taxon>Enterobacterales</taxon>
        <taxon>Enterobacteriaceae</taxon>
        <taxon>Escherichia</taxon>
    </lineage>
</organism>
<gene>
    <name evidence="1" type="primary">glcF_2</name>
    <name evidence="1" type="ORF">NCTC11112_00563</name>
</gene>
<name>A0A376MIC7_ECOLX</name>
<protein>
    <submittedName>
        <fullName evidence="1">Glycolate oxidase iron-sulfur subunit</fullName>
    </submittedName>
</protein>
<dbReference type="PANTHER" id="PTHR32479">
    <property type="entry name" value="GLYCOLATE OXIDASE IRON-SULFUR SUBUNIT"/>
    <property type="match status" value="1"/>
</dbReference>
<sequence length="152" mass="16882">MARWTIILMRKRKGWRGPRNNIDAWWPAIEAGAEAILQTASGCGAFVKEYGQMLKSDALYADKARRVSELAVDLVELLRKEPLEKLAIRGDKKLAFHCPCTLQHAQKLNGEVEKVVTSSWIYLNGRSRQPSVLRFSGNICVNASRSGTPAAG</sequence>
<evidence type="ECO:0000313" key="1">
    <source>
        <dbReference type="EMBL" id="STG50163.1"/>
    </source>
</evidence>
<dbReference type="Proteomes" id="UP000254817">
    <property type="component" value="Unassembled WGS sequence"/>
</dbReference>
<accession>A0A376MIC7</accession>
<dbReference type="AlphaFoldDB" id="A0A376MIC7"/>
<proteinExistence type="predicted"/>
<dbReference type="EMBL" id="UGAW01000001">
    <property type="protein sequence ID" value="STG50163.1"/>
    <property type="molecule type" value="Genomic_DNA"/>
</dbReference>
<evidence type="ECO:0000313" key="2">
    <source>
        <dbReference type="Proteomes" id="UP000254817"/>
    </source>
</evidence>
<reference evidence="1 2" key="1">
    <citation type="submission" date="2018-06" db="EMBL/GenBank/DDBJ databases">
        <authorList>
            <consortium name="Pathogen Informatics"/>
            <person name="Doyle S."/>
        </authorList>
    </citation>
    <scope>NUCLEOTIDE SEQUENCE [LARGE SCALE GENOMIC DNA]</scope>
    <source>
        <strain evidence="1 2">NCTC11112</strain>
    </source>
</reference>
<dbReference type="PANTHER" id="PTHR32479:SF17">
    <property type="entry name" value="GLYCOLATE OXIDASE IRON-SULFUR SUBUNIT"/>
    <property type="match status" value="1"/>
</dbReference>